<dbReference type="Proteomes" id="UP000593802">
    <property type="component" value="Chromosome"/>
</dbReference>
<protein>
    <submittedName>
        <fullName evidence="2">Stage III sporulation protein AD</fullName>
    </submittedName>
</protein>
<evidence type="ECO:0000256" key="1">
    <source>
        <dbReference type="SAM" id="Phobius"/>
    </source>
</evidence>
<keyword evidence="1" id="KW-1133">Transmembrane helix</keyword>
<keyword evidence="1" id="KW-0472">Membrane</keyword>
<evidence type="ECO:0000313" key="3">
    <source>
        <dbReference type="Proteomes" id="UP000593802"/>
    </source>
</evidence>
<keyword evidence="3" id="KW-1185">Reference proteome</keyword>
<feature type="transmembrane region" description="Helical" evidence="1">
    <location>
        <begin position="29"/>
        <end position="51"/>
    </location>
</feature>
<feature type="transmembrane region" description="Helical" evidence="1">
    <location>
        <begin position="63"/>
        <end position="82"/>
    </location>
</feature>
<feature type="transmembrane region" description="Helical" evidence="1">
    <location>
        <begin position="102"/>
        <end position="120"/>
    </location>
</feature>
<dbReference type="InterPro" id="IPR014211">
    <property type="entry name" value="Spore_III_AD"/>
</dbReference>
<dbReference type="KEGG" id="eff:skT53_09120"/>
<dbReference type="RefSeq" id="WP_200759989.1">
    <property type="nucleotide sequence ID" value="NZ_AP023366.1"/>
</dbReference>
<dbReference type="EMBL" id="AP023366">
    <property type="protein sequence ID" value="BCJ85927.1"/>
    <property type="molecule type" value="Genomic_DNA"/>
</dbReference>
<accession>A0A7I8D7E6</accession>
<dbReference type="Pfam" id="PF06686">
    <property type="entry name" value="SpoIIIAC"/>
    <property type="match status" value="2"/>
</dbReference>
<reference evidence="2 3" key="1">
    <citation type="submission" date="2020-08" db="EMBL/GenBank/DDBJ databases">
        <title>Complete Genome Sequence of Effusibacillus dendaii Strain skT53, Isolated from Farmland soil.</title>
        <authorList>
            <person name="Konishi T."/>
            <person name="Kawasaki H."/>
        </authorList>
    </citation>
    <scope>NUCLEOTIDE SEQUENCE [LARGE SCALE GENOMIC DNA]</scope>
    <source>
        <strain evidence="3">skT53</strain>
    </source>
</reference>
<proteinExistence type="predicted"/>
<dbReference type="InterPro" id="IPR025664">
    <property type="entry name" value="Spore_III_AC/AD"/>
</dbReference>
<dbReference type="NCBIfam" id="TIGR02849">
    <property type="entry name" value="spore_III_AD"/>
    <property type="match status" value="1"/>
</dbReference>
<name>A0A7I8D7E6_9BACL</name>
<dbReference type="AlphaFoldDB" id="A0A7I8D7E6"/>
<evidence type="ECO:0000313" key="2">
    <source>
        <dbReference type="EMBL" id="BCJ85927.1"/>
    </source>
</evidence>
<gene>
    <name evidence="2" type="primary">spoIIIAD</name>
    <name evidence="2" type="ORF">skT53_09120</name>
</gene>
<keyword evidence="1" id="KW-0812">Transmembrane</keyword>
<organism evidence="2 3">
    <name type="scientific">Effusibacillus dendaii</name>
    <dbReference type="NCBI Taxonomy" id="2743772"/>
    <lineage>
        <taxon>Bacteria</taxon>
        <taxon>Bacillati</taxon>
        <taxon>Bacillota</taxon>
        <taxon>Bacilli</taxon>
        <taxon>Bacillales</taxon>
        <taxon>Alicyclobacillaceae</taxon>
        <taxon>Effusibacillus</taxon>
    </lineage>
</organism>
<sequence>MDILQLVGLGLIAAFLVLTVKLQSPIAALLISLLTGVFLFAFLAPPIRLIFQEIERLALQANVDLKLLGTILKIIAIAYIAEFGAQLVRDTGESGIASKIEFAGKILILVLAIPVVRVVIDTIMQVMVRGGAG</sequence>